<comment type="caution">
    <text evidence="2">The sequence shown here is derived from an EMBL/GenBank/DDBJ whole genome shotgun (WGS) entry which is preliminary data.</text>
</comment>
<proteinExistence type="predicted"/>
<dbReference type="AlphaFoldDB" id="A0AAV1QGT4"/>
<dbReference type="EMBL" id="CAWUFR010001380">
    <property type="protein sequence ID" value="CAK6983602.1"/>
    <property type="molecule type" value="Genomic_DNA"/>
</dbReference>
<evidence type="ECO:0000313" key="2">
    <source>
        <dbReference type="EMBL" id="CAK6983602.1"/>
    </source>
</evidence>
<name>A0AAV1QGT4_SCOSC</name>
<gene>
    <name evidence="2" type="ORF">FSCOSCO3_A032894</name>
</gene>
<reference evidence="2 3" key="1">
    <citation type="submission" date="2024-01" db="EMBL/GenBank/DDBJ databases">
        <authorList>
            <person name="Alioto T."/>
            <person name="Alioto T."/>
            <person name="Gomez Garrido J."/>
        </authorList>
    </citation>
    <scope>NUCLEOTIDE SEQUENCE [LARGE SCALE GENOMIC DNA]</scope>
</reference>
<protein>
    <submittedName>
        <fullName evidence="2">Uncharacterized protein</fullName>
    </submittedName>
</protein>
<keyword evidence="3" id="KW-1185">Reference proteome</keyword>
<accession>A0AAV1QGT4</accession>
<feature type="region of interest" description="Disordered" evidence="1">
    <location>
        <begin position="1"/>
        <end position="51"/>
    </location>
</feature>
<evidence type="ECO:0000256" key="1">
    <source>
        <dbReference type="SAM" id="MobiDB-lite"/>
    </source>
</evidence>
<organism evidence="2 3">
    <name type="scientific">Scomber scombrus</name>
    <name type="common">Atlantic mackerel</name>
    <name type="synonym">Scomber vernalis</name>
    <dbReference type="NCBI Taxonomy" id="13677"/>
    <lineage>
        <taxon>Eukaryota</taxon>
        <taxon>Metazoa</taxon>
        <taxon>Chordata</taxon>
        <taxon>Craniata</taxon>
        <taxon>Vertebrata</taxon>
        <taxon>Euteleostomi</taxon>
        <taxon>Actinopterygii</taxon>
        <taxon>Neopterygii</taxon>
        <taxon>Teleostei</taxon>
        <taxon>Neoteleostei</taxon>
        <taxon>Acanthomorphata</taxon>
        <taxon>Pelagiaria</taxon>
        <taxon>Scombriformes</taxon>
        <taxon>Scombridae</taxon>
        <taxon>Scomber</taxon>
    </lineage>
</organism>
<evidence type="ECO:0000313" key="3">
    <source>
        <dbReference type="Proteomes" id="UP001314229"/>
    </source>
</evidence>
<feature type="compositionally biased region" description="Basic and acidic residues" evidence="1">
    <location>
        <begin position="129"/>
        <end position="138"/>
    </location>
</feature>
<sequence length="169" mass="19135">MADDDEHDGWSTVHYRRGRMRRRDNAPPPPRCSSYPRRNQQAGGYRRSYASWSGTRLGPTLHLLKMHNTTVILTAHHSGLSHSPTKTPNGLNVTSASKGEEQVMTLGQTYSPQRRAPTQRPGSRQHPASRTDRQRDITLSDDPDFTLKVRILYKLIKAVHHLQTPPLKG</sequence>
<dbReference type="Proteomes" id="UP001314229">
    <property type="component" value="Unassembled WGS sequence"/>
</dbReference>
<feature type="region of interest" description="Disordered" evidence="1">
    <location>
        <begin position="109"/>
        <end position="139"/>
    </location>
</feature>